<dbReference type="SUPFAM" id="SSF74650">
    <property type="entry name" value="Galactose mutarotase-like"/>
    <property type="match status" value="1"/>
</dbReference>
<dbReference type="InterPro" id="IPR000322">
    <property type="entry name" value="Glyco_hydro_31_TIM"/>
</dbReference>
<evidence type="ECO:0000256" key="6">
    <source>
        <dbReference type="RuleBase" id="RU361185"/>
    </source>
</evidence>
<dbReference type="PANTHER" id="PTHR22762">
    <property type="entry name" value="ALPHA-GLUCOSIDASE"/>
    <property type="match status" value="1"/>
</dbReference>
<dbReference type="AlphaFoldDB" id="A0A2G8KEA0"/>
<dbReference type="SUPFAM" id="SSF51445">
    <property type="entry name" value="(Trans)glycosidases"/>
    <property type="match status" value="1"/>
</dbReference>
<dbReference type="OrthoDB" id="1334205at2759"/>
<dbReference type="GO" id="GO:0030246">
    <property type="term" value="F:carbohydrate binding"/>
    <property type="evidence" value="ECO:0007669"/>
    <property type="project" value="InterPro"/>
</dbReference>
<evidence type="ECO:0000256" key="4">
    <source>
        <dbReference type="ARBA" id="ARBA00023295"/>
    </source>
</evidence>
<dbReference type="CDD" id="cd14752">
    <property type="entry name" value="GH31_N"/>
    <property type="match status" value="1"/>
</dbReference>
<dbReference type="EMBL" id="MRZV01000651">
    <property type="protein sequence ID" value="PIK46338.1"/>
    <property type="molecule type" value="Genomic_DNA"/>
</dbReference>
<dbReference type="InterPro" id="IPR017853">
    <property type="entry name" value="GH"/>
</dbReference>
<dbReference type="STRING" id="307972.A0A2G8KEA0"/>
<dbReference type="CDD" id="cd06602">
    <property type="entry name" value="GH31_MGAM_SI_GAA"/>
    <property type="match status" value="1"/>
</dbReference>
<reference evidence="10 11" key="1">
    <citation type="journal article" date="2017" name="PLoS Biol.">
        <title>The sea cucumber genome provides insights into morphological evolution and visceral regeneration.</title>
        <authorList>
            <person name="Zhang X."/>
            <person name="Sun L."/>
            <person name="Yuan J."/>
            <person name="Sun Y."/>
            <person name="Gao Y."/>
            <person name="Zhang L."/>
            <person name="Li S."/>
            <person name="Dai H."/>
            <person name="Hamel J.F."/>
            <person name="Liu C."/>
            <person name="Yu Y."/>
            <person name="Liu S."/>
            <person name="Lin W."/>
            <person name="Guo K."/>
            <person name="Jin S."/>
            <person name="Xu P."/>
            <person name="Storey K.B."/>
            <person name="Huan P."/>
            <person name="Zhang T."/>
            <person name="Zhou Y."/>
            <person name="Zhang J."/>
            <person name="Lin C."/>
            <person name="Li X."/>
            <person name="Xing L."/>
            <person name="Huo D."/>
            <person name="Sun M."/>
            <person name="Wang L."/>
            <person name="Mercier A."/>
            <person name="Li F."/>
            <person name="Yang H."/>
            <person name="Xiang J."/>
        </authorList>
    </citation>
    <scope>NUCLEOTIDE SEQUENCE [LARGE SCALE GENOMIC DNA]</scope>
    <source>
        <strain evidence="10">Shaxun</strain>
        <tissue evidence="10">Muscle</tissue>
    </source>
</reference>
<dbReference type="SUPFAM" id="SSF51011">
    <property type="entry name" value="Glycosyl hydrolase domain"/>
    <property type="match status" value="1"/>
</dbReference>
<organism evidence="10 11">
    <name type="scientific">Stichopus japonicus</name>
    <name type="common">Sea cucumber</name>
    <dbReference type="NCBI Taxonomy" id="307972"/>
    <lineage>
        <taxon>Eukaryota</taxon>
        <taxon>Metazoa</taxon>
        <taxon>Echinodermata</taxon>
        <taxon>Eleutherozoa</taxon>
        <taxon>Echinozoa</taxon>
        <taxon>Holothuroidea</taxon>
        <taxon>Aspidochirotacea</taxon>
        <taxon>Aspidochirotida</taxon>
        <taxon>Stichopodidae</taxon>
        <taxon>Apostichopus</taxon>
    </lineage>
</organism>
<dbReference type="InterPro" id="IPR030458">
    <property type="entry name" value="Glyco_hydro_31_AS"/>
</dbReference>
<evidence type="ECO:0000256" key="3">
    <source>
        <dbReference type="ARBA" id="ARBA00023180"/>
    </source>
</evidence>
<dbReference type="Pfam" id="PF01055">
    <property type="entry name" value="Glyco_hydro_31_2nd"/>
    <property type="match status" value="1"/>
</dbReference>
<dbReference type="Gene3D" id="3.20.20.80">
    <property type="entry name" value="Glycosidases"/>
    <property type="match status" value="1"/>
</dbReference>
<evidence type="ECO:0000256" key="2">
    <source>
        <dbReference type="ARBA" id="ARBA00022801"/>
    </source>
</evidence>
<evidence type="ECO:0000313" key="10">
    <source>
        <dbReference type="EMBL" id="PIK46338.1"/>
    </source>
</evidence>
<dbReference type="FunFam" id="3.20.20.80:FF:000016">
    <property type="entry name" value="Maltase-glucoamylase, intestinal"/>
    <property type="match status" value="1"/>
</dbReference>
<dbReference type="InterPro" id="IPR013780">
    <property type="entry name" value="Glyco_hydro_b"/>
</dbReference>
<gene>
    <name evidence="10" type="ORF">BSL78_16787</name>
</gene>
<name>A0A2G8KEA0_STIJA</name>
<comment type="similarity">
    <text evidence="1 6">Belongs to the glycosyl hydrolase 31 family.</text>
</comment>
<sequence>MECPTGVSSKADCLVGETVPSCSKCVNKDACGYCPDETPAFHGASITNMSTARRTPKLISKEWIATQMWRQSQKVLVRTEVVYGVQHPTKVSHGVIIQKIITTYAITGQYSTAKGSRVTLSYQGGSGIFSAPATSLTVDVEYQTDDRLRVKIYDTNNARFEVPFQIPSPSAKASNPKYSITFGDTPNFYFKVTRNSNGEVLFDSSLSGFTFEDQFIQIGTKLPVGSYLYGFGETEHHSLYHDMNWKKYGMWSRDNPPDNDVNIYGVHPYYTVVSGVNTHGVLILNSNAQDVEMSPLPYVNFRTIGGILDFYFFLGPTPEDVVSQYTEAVGRPYFPPYWSLGFQLSRWGYGSQSVLKSTVDRMRSYQIPYDVQYGDIDYMDNQRDFTYDQVNFAGLPAYVNTLHESYGMKYIIILDPCIDITVSNYPAYEEGMTENIWVQNAGAPASAKVWPPGTCYFPDYFLASTQSWWTKQCSDFHNVIDYDGLWIDMNEPANFVDGTLDGCPYNTYNNPPYKPRVLGSVLAEKTTCPDSTQDNGSQLHYDVHSLYGLSQAIQTVPAMRTAIGGKRGIVISRSTFPGIGQYAGHWLGDNWSKWSNLAYSIIGSLEFNMFGIPYIGADICGFNLDATEEMCQRWMQLGAFYTFSRNHNGLNWKEQDPAVWGPELARVSRETLEIRYSLLPYLYTLFYHSHLSGSTVMRPLFHEFYDDEGSMTIDRQFLWGPAFMISPVLDEGAVAVNAYFPNAKWYDYYTGMSVSARGSYDLLSAPLTTFPCTSEVDTSYPLKSLLSRHSIEGAMKYQEIHSTVPPISFVRQNPMGLIVALDDYRHAEGDLFWDEGDTVDTIENSEFFYATFIADQNSLTSSVVEDNYTGVNSLVWGTIQVYGVSSSVSGVTVNGNPATYSYDIARQVLEVTNIDTFGITINTPLNVLW</sequence>
<keyword evidence="11" id="KW-1185">Reference proteome</keyword>
<feature type="domain" description="Glycosyl hydrolase family 31 C-terminal" evidence="9">
    <location>
        <begin position="693"/>
        <end position="768"/>
    </location>
</feature>
<keyword evidence="2 6" id="KW-0378">Hydrolase</keyword>
<evidence type="ECO:0000256" key="5">
    <source>
        <dbReference type="ARBA" id="ARBA00041343"/>
    </source>
</evidence>
<dbReference type="Gene3D" id="2.60.40.1760">
    <property type="entry name" value="glycosyl hydrolase (family 31)"/>
    <property type="match status" value="1"/>
</dbReference>
<protein>
    <recommendedName>
        <fullName evidence="5">Maltase</fullName>
    </recommendedName>
</protein>
<evidence type="ECO:0000313" key="11">
    <source>
        <dbReference type="Proteomes" id="UP000230750"/>
    </source>
</evidence>
<dbReference type="GO" id="GO:0004558">
    <property type="term" value="F:alpha-1,4-glucosidase activity"/>
    <property type="evidence" value="ECO:0007669"/>
    <property type="project" value="TreeGrafter"/>
</dbReference>
<comment type="caution">
    <text evidence="10">The sequence shown here is derived from an EMBL/GenBank/DDBJ whole genome shotgun (WGS) entry which is preliminary data.</text>
</comment>
<feature type="domain" description="Glycoside hydrolase family 31 TIM barrel" evidence="7">
    <location>
        <begin position="332"/>
        <end position="685"/>
    </location>
</feature>
<evidence type="ECO:0000259" key="8">
    <source>
        <dbReference type="Pfam" id="PF13802"/>
    </source>
</evidence>
<dbReference type="Proteomes" id="UP000230750">
    <property type="component" value="Unassembled WGS sequence"/>
</dbReference>
<dbReference type="InterPro" id="IPR011013">
    <property type="entry name" value="Gal_mutarotase_sf_dom"/>
</dbReference>
<keyword evidence="3" id="KW-0325">Glycoprotein</keyword>
<dbReference type="Pfam" id="PF13802">
    <property type="entry name" value="Gal_mutarotas_2"/>
    <property type="match status" value="1"/>
</dbReference>
<dbReference type="InterPro" id="IPR025887">
    <property type="entry name" value="Glyco_hydro_31_N_dom"/>
</dbReference>
<keyword evidence="4 6" id="KW-0326">Glycosidase</keyword>
<dbReference type="GO" id="GO:0005975">
    <property type="term" value="P:carbohydrate metabolic process"/>
    <property type="evidence" value="ECO:0007669"/>
    <property type="project" value="InterPro"/>
</dbReference>
<evidence type="ECO:0000259" key="9">
    <source>
        <dbReference type="Pfam" id="PF21365"/>
    </source>
</evidence>
<accession>A0A2G8KEA0</accession>
<evidence type="ECO:0000256" key="1">
    <source>
        <dbReference type="ARBA" id="ARBA00007806"/>
    </source>
</evidence>
<dbReference type="FunFam" id="2.60.40.1180:FF:000001">
    <property type="entry name" value="Maltase-glucoamylase, intestinal"/>
    <property type="match status" value="1"/>
</dbReference>
<dbReference type="Pfam" id="PF21365">
    <property type="entry name" value="Glyco_hydro_31_3rd"/>
    <property type="match status" value="1"/>
</dbReference>
<dbReference type="InterPro" id="IPR048395">
    <property type="entry name" value="Glyco_hydro_31_C"/>
</dbReference>
<dbReference type="PANTHER" id="PTHR22762:SF133">
    <property type="entry name" value="P-TYPE DOMAIN-CONTAINING PROTEIN"/>
    <property type="match status" value="1"/>
</dbReference>
<dbReference type="Gene3D" id="2.60.40.1180">
    <property type="entry name" value="Golgi alpha-mannosidase II"/>
    <property type="match status" value="2"/>
</dbReference>
<proteinExistence type="inferred from homology"/>
<feature type="domain" description="Glycoside hydrolase family 31 N-terminal" evidence="8">
    <location>
        <begin position="186"/>
        <end position="287"/>
    </location>
</feature>
<dbReference type="PROSITE" id="PS00129">
    <property type="entry name" value="GLYCOSYL_HYDROL_F31_1"/>
    <property type="match status" value="1"/>
</dbReference>
<evidence type="ECO:0000259" key="7">
    <source>
        <dbReference type="Pfam" id="PF01055"/>
    </source>
</evidence>